<comment type="caution">
    <text evidence="12">The sequence shown here is derived from an EMBL/GenBank/DDBJ whole genome shotgun (WGS) entry which is preliminary data.</text>
</comment>
<dbReference type="AlphaFoldDB" id="A0AAN9MJW0"/>
<dbReference type="GO" id="GO:0005739">
    <property type="term" value="C:mitochondrion"/>
    <property type="evidence" value="ECO:0007669"/>
    <property type="project" value="TreeGrafter"/>
</dbReference>
<evidence type="ECO:0000259" key="11">
    <source>
        <dbReference type="PROSITE" id="PS51072"/>
    </source>
</evidence>
<dbReference type="InterPro" id="IPR028565">
    <property type="entry name" value="MHD"/>
</dbReference>
<evidence type="ECO:0000313" key="12">
    <source>
        <dbReference type="EMBL" id="KAK7356175.1"/>
    </source>
</evidence>
<dbReference type="InterPro" id="IPR008928">
    <property type="entry name" value="6-hairpin_glycosidase_sf"/>
</dbReference>
<gene>
    <name evidence="12" type="ORF">VNO80_15441</name>
</gene>
<dbReference type="Pfam" id="PF00928">
    <property type="entry name" value="Adap_comp_sub"/>
    <property type="match status" value="1"/>
</dbReference>
<evidence type="ECO:0000256" key="1">
    <source>
        <dbReference type="ARBA" id="ARBA00000094"/>
    </source>
</evidence>
<comment type="subcellular location">
    <subcellularLocation>
        <location evidence="2">Endomembrane system</location>
    </subcellularLocation>
</comment>
<evidence type="ECO:0000256" key="7">
    <source>
        <dbReference type="ARBA" id="ARBA00022927"/>
    </source>
</evidence>
<dbReference type="GO" id="GO:0033926">
    <property type="term" value="F:endo-alpha-N-acetylgalactosaminidase activity"/>
    <property type="evidence" value="ECO:0007669"/>
    <property type="project" value="InterPro"/>
</dbReference>
<evidence type="ECO:0000256" key="5">
    <source>
        <dbReference type="ARBA" id="ARBA00022448"/>
    </source>
</evidence>
<dbReference type="FunFam" id="3.30.450.60:FF:000002">
    <property type="entry name" value="AP-2 complex subunit mu, putative"/>
    <property type="match status" value="1"/>
</dbReference>
<keyword evidence="10" id="KW-0326">Glycosidase</keyword>
<dbReference type="GO" id="GO:0016192">
    <property type="term" value="P:vesicle-mediated transport"/>
    <property type="evidence" value="ECO:0007669"/>
    <property type="project" value="InterPro"/>
</dbReference>
<dbReference type="Gene3D" id="1.50.10.10">
    <property type="match status" value="1"/>
</dbReference>
<dbReference type="PROSITE" id="PS51072">
    <property type="entry name" value="MHD"/>
    <property type="match status" value="1"/>
</dbReference>
<dbReference type="Gene3D" id="3.30.450.60">
    <property type="match status" value="1"/>
</dbReference>
<dbReference type="InterPro" id="IPR012341">
    <property type="entry name" value="6hp_glycosidase-like_sf"/>
</dbReference>
<dbReference type="CDD" id="cd09252">
    <property type="entry name" value="AP-3_Mu3_Cterm"/>
    <property type="match status" value="1"/>
</dbReference>
<keyword evidence="8" id="KW-0472">Membrane</keyword>
<evidence type="ECO:0000256" key="10">
    <source>
        <dbReference type="ARBA" id="ARBA00023295"/>
    </source>
</evidence>
<keyword evidence="9" id="KW-0119">Carbohydrate metabolism</keyword>
<evidence type="ECO:0000256" key="6">
    <source>
        <dbReference type="ARBA" id="ARBA00022801"/>
    </source>
</evidence>
<evidence type="ECO:0000256" key="2">
    <source>
        <dbReference type="ARBA" id="ARBA00004308"/>
    </source>
</evidence>
<comment type="similarity">
    <text evidence="3">Belongs to the glycosyl hydrolase 100 family.</text>
</comment>
<dbReference type="FunFam" id="1.50.10.10:FF:000001">
    <property type="entry name" value="probable alkaline/neutral invertase B"/>
    <property type="match status" value="1"/>
</dbReference>
<dbReference type="EC" id="3.2.1.26" evidence="4"/>
<dbReference type="GO" id="GO:0004575">
    <property type="term" value="F:sucrose alpha-glucosidase activity"/>
    <property type="evidence" value="ECO:0007669"/>
    <property type="project" value="TreeGrafter"/>
</dbReference>
<evidence type="ECO:0000313" key="13">
    <source>
        <dbReference type="Proteomes" id="UP001374584"/>
    </source>
</evidence>
<dbReference type="GO" id="GO:0030131">
    <property type="term" value="C:clathrin adaptor complex"/>
    <property type="evidence" value="ECO:0007669"/>
    <property type="project" value="InterPro"/>
</dbReference>
<proteinExistence type="inferred from homology"/>
<dbReference type="InterPro" id="IPR024746">
    <property type="entry name" value="Glyco_hydro_100"/>
</dbReference>
<evidence type="ECO:0000256" key="3">
    <source>
        <dbReference type="ARBA" id="ARBA00007671"/>
    </source>
</evidence>
<dbReference type="InterPro" id="IPR001392">
    <property type="entry name" value="Clathrin_mu"/>
</dbReference>
<protein>
    <recommendedName>
        <fullName evidence="4">beta-fructofuranosidase</fullName>
        <ecNumber evidence="4">3.2.1.26</ecNumber>
    </recommendedName>
</protein>
<dbReference type="Pfam" id="PF12899">
    <property type="entry name" value="Glyco_hydro_100"/>
    <property type="match status" value="1"/>
</dbReference>
<dbReference type="CDD" id="cd14837">
    <property type="entry name" value="AP3_Mu_N"/>
    <property type="match status" value="1"/>
</dbReference>
<dbReference type="GO" id="GO:0012505">
    <property type="term" value="C:endomembrane system"/>
    <property type="evidence" value="ECO:0007669"/>
    <property type="project" value="UniProtKB-SubCell"/>
</dbReference>
<sequence>MLQCIFLLSDAGEVRLEKQLSGHFVDRSICAWFWEQAVSLGDSFKQQPVITSHTHYIFQVFRDGITFLGCTQIEMPPLMAIEFLCRVADVLNDYFGTLNEDIIKDNFVIVYELLDEMIDNGFPLTTEPSNLREIINPPNVVKKALSIVTGSNSNVSDTLPRATASCIPWRTSEPKYPNNEVYVELVEEMDATINRDGGLLKCEIYGEVQVNSRISGFPDLTLSFTNPSVLDDVRFHPCVRFRPWESHQILSFVPPDGQFKLMSYRVRKLKSTPIYVKPQLISDGGTCRLSVLVGIRNDPGKMIDSVTVQFQLPPFILSADLTSNHGTVNILSKKTCIWSIGRIPKDKAPSMSGILVVETGLERLHVFPSFQVGFRIMGVALSGLQIDKLDLKIEPCRFYKGFRALTRAGQFDVVSFVKFRLCCHSYFFLIMNTIALIRNRAMKSIRRILISSRNSSPFPSTPANYDYSPSIANNLPKPRFNHHHPMQMHRIKGNAQKFFGFPSSNLAPLSMPFSLITSNGDVSTFKFRNCSTSVETRGHDNNFERIYVQGGMNNVKPLVVESSHEDVTDERNLGGEVNVSVEKSKWEESEVEKQAWKLLQGAVVTYCGNPVGTVAANDPGDKLPLNYDQVFLRDFIPSALAFLLRGESEIVKNFLLHTLQLQSWEKTVDCYSPGQGLMPASFKVRSVALDEDNHEEVLDPDFGESAIGRVAPVDSGLWWIILLRAYGKLTGDCTLQERADVQTGLKMILNLCLTDGFDMFPSLLVTDGSCMIDRRMGIHGHPLEIQALFYSALRCSREMLVVTEGTDNLIRAINNRLSALSFHIREYYWVDMKKMNEIYRYKTEEYSMDAINKFNIYPEQIPLWLMDWIPEEGGYLIGNLQPAHMDFRFFTLGNFWSIVSSLGTPRQNQAILNLVEAKWDDLVGHMPLKICYPALDNEEWRITTGCDPKNTPWSYHNGGSWPTLLWQFTLACIKMGRIELAQKAVALAEKRLPVDSWPEYYDTRTGKFIGKQARMYQTWTIAGFLTSKMLLKDPEMASRLFWEEDYELLDICVCGLSKNGRKRCSRGAARSQILV</sequence>
<dbReference type="PANTHER" id="PTHR31916:SF46">
    <property type="entry name" value="ALKALINE_NEUTRAL INVERTASE A, MITOCHONDRIAL"/>
    <property type="match status" value="1"/>
</dbReference>
<evidence type="ECO:0000256" key="8">
    <source>
        <dbReference type="ARBA" id="ARBA00023136"/>
    </source>
</evidence>
<keyword evidence="5" id="KW-0813">Transport</keyword>
<feature type="domain" description="MHD" evidence="11">
    <location>
        <begin position="178"/>
        <end position="414"/>
    </location>
</feature>
<dbReference type="GO" id="GO:0005987">
    <property type="term" value="P:sucrose catabolic process"/>
    <property type="evidence" value="ECO:0007669"/>
    <property type="project" value="TreeGrafter"/>
</dbReference>
<dbReference type="InterPro" id="IPR036168">
    <property type="entry name" value="AP2_Mu_C_sf"/>
</dbReference>
<reference evidence="12 13" key="1">
    <citation type="submission" date="2024-01" db="EMBL/GenBank/DDBJ databases">
        <title>The genomes of 5 underutilized Papilionoideae crops provide insights into root nodulation and disease resistanc.</title>
        <authorList>
            <person name="Jiang F."/>
        </authorList>
    </citation>
    <scope>NUCLEOTIDE SEQUENCE [LARGE SCALE GENOMIC DNA]</scope>
    <source>
        <strain evidence="12">JINMINGXINNONG_FW02</strain>
        <tissue evidence="12">Leaves</tissue>
    </source>
</reference>
<evidence type="ECO:0000256" key="9">
    <source>
        <dbReference type="ARBA" id="ARBA00023277"/>
    </source>
</evidence>
<dbReference type="EMBL" id="JAYMYR010000006">
    <property type="protein sequence ID" value="KAK7356175.1"/>
    <property type="molecule type" value="Genomic_DNA"/>
</dbReference>
<dbReference type="SUPFAM" id="SSF64356">
    <property type="entry name" value="SNARE-like"/>
    <property type="match status" value="1"/>
</dbReference>
<dbReference type="SUPFAM" id="SSF49447">
    <property type="entry name" value="Second domain of Mu2 adaptin subunit (ap50) of ap2 adaptor"/>
    <property type="match status" value="1"/>
</dbReference>
<evidence type="ECO:0000256" key="4">
    <source>
        <dbReference type="ARBA" id="ARBA00012758"/>
    </source>
</evidence>
<name>A0AAN9MJW0_PHACN</name>
<dbReference type="PANTHER" id="PTHR31916">
    <property type="match status" value="1"/>
</dbReference>
<keyword evidence="13" id="KW-1185">Reference proteome</keyword>
<comment type="catalytic activity">
    <reaction evidence="1">
        <text>Hydrolysis of terminal non-reducing beta-D-fructofuranoside residues in beta-D-fructofuranosides.</text>
        <dbReference type="EC" id="3.2.1.26"/>
    </reaction>
</comment>
<keyword evidence="6" id="KW-0378">Hydrolase</keyword>
<organism evidence="12 13">
    <name type="scientific">Phaseolus coccineus</name>
    <name type="common">Scarlet runner bean</name>
    <name type="synonym">Phaseolus multiflorus</name>
    <dbReference type="NCBI Taxonomy" id="3886"/>
    <lineage>
        <taxon>Eukaryota</taxon>
        <taxon>Viridiplantae</taxon>
        <taxon>Streptophyta</taxon>
        <taxon>Embryophyta</taxon>
        <taxon>Tracheophyta</taxon>
        <taxon>Spermatophyta</taxon>
        <taxon>Magnoliopsida</taxon>
        <taxon>eudicotyledons</taxon>
        <taxon>Gunneridae</taxon>
        <taxon>Pentapetalae</taxon>
        <taxon>rosids</taxon>
        <taxon>fabids</taxon>
        <taxon>Fabales</taxon>
        <taxon>Fabaceae</taxon>
        <taxon>Papilionoideae</taxon>
        <taxon>50 kb inversion clade</taxon>
        <taxon>NPAAA clade</taxon>
        <taxon>indigoferoid/millettioid clade</taxon>
        <taxon>Phaseoleae</taxon>
        <taxon>Phaseolus</taxon>
    </lineage>
</organism>
<dbReference type="InterPro" id="IPR011012">
    <property type="entry name" value="Longin-like_dom_sf"/>
</dbReference>
<keyword evidence="7" id="KW-0653">Protein transport</keyword>
<accession>A0AAN9MJW0</accession>
<dbReference type="GO" id="GO:0006886">
    <property type="term" value="P:intracellular protein transport"/>
    <property type="evidence" value="ECO:0007669"/>
    <property type="project" value="InterPro"/>
</dbReference>
<dbReference type="Proteomes" id="UP001374584">
    <property type="component" value="Unassembled WGS sequence"/>
</dbReference>
<dbReference type="Gene3D" id="2.60.40.1170">
    <property type="entry name" value="Mu homology domain, subdomain B"/>
    <property type="match status" value="2"/>
</dbReference>
<dbReference type="SUPFAM" id="SSF48208">
    <property type="entry name" value="Six-hairpin glycosidases"/>
    <property type="match status" value="1"/>
</dbReference>
<dbReference type="PRINTS" id="PR00314">
    <property type="entry name" value="CLATHRINADPT"/>
</dbReference>